<evidence type="ECO:0000313" key="1">
    <source>
        <dbReference type="EMBL" id="CCM04998.1"/>
    </source>
</evidence>
<dbReference type="EMBL" id="HE797175">
    <property type="protein sequence ID" value="CCM04998.1"/>
    <property type="molecule type" value="Genomic_DNA"/>
</dbReference>
<name>J4GDR5_9APHY</name>
<keyword evidence="2" id="KW-1185">Reference proteome</keyword>
<dbReference type="Proteomes" id="UP000006352">
    <property type="component" value="Unassembled WGS sequence"/>
</dbReference>
<organism evidence="1 2">
    <name type="scientific">Fibroporia radiculosa</name>
    <dbReference type="NCBI Taxonomy" id="599839"/>
    <lineage>
        <taxon>Eukaryota</taxon>
        <taxon>Fungi</taxon>
        <taxon>Dikarya</taxon>
        <taxon>Basidiomycota</taxon>
        <taxon>Agaricomycotina</taxon>
        <taxon>Agaricomycetes</taxon>
        <taxon>Polyporales</taxon>
        <taxon>Fibroporiaceae</taxon>
        <taxon>Fibroporia</taxon>
    </lineage>
</organism>
<sequence>MAGLNAGNHDDTYVTFFAPIWKGFESVLAHASDIVDLHLSTTISHQMLLAMAAMTDLCTLKLVDCHLSTRSQTHLPRLASVINASFILTSDDDDDADTILLLLALLPNLRMLCVNGTSRKPFRMYQIGSETRDKSPRRIERIHLAHIARDQLPALGLWIRRMAEVHGE</sequence>
<dbReference type="GeneID" id="24099909"/>
<protein>
    <recommendedName>
        <fullName evidence="3">F-box domain-containing protein</fullName>
    </recommendedName>
</protein>
<dbReference type="HOGENOM" id="CLU_1586505_0_0_1"/>
<gene>
    <name evidence="1" type="ORF">FIBRA_07196</name>
</gene>
<proteinExistence type="predicted"/>
<dbReference type="AlphaFoldDB" id="J4GDR5"/>
<dbReference type="OrthoDB" id="2801112at2759"/>
<accession>J4GDR5</accession>
<dbReference type="RefSeq" id="XP_012184281.1">
    <property type="nucleotide sequence ID" value="XM_012328891.1"/>
</dbReference>
<evidence type="ECO:0000313" key="2">
    <source>
        <dbReference type="Proteomes" id="UP000006352"/>
    </source>
</evidence>
<dbReference type="InParanoid" id="J4GDR5"/>
<reference evidence="1 2" key="1">
    <citation type="journal article" date="2012" name="Appl. Environ. Microbiol.">
        <title>Short-read sequencing for genomic analysis of the brown rot fungus Fibroporia radiculosa.</title>
        <authorList>
            <person name="Tang J.D."/>
            <person name="Perkins A.D."/>
            <person name="Sonstegard T.S."/>
            <person name="Schroeder S.G."/>
            <person name="Burgess S.C."/>
            <person name="Diehl S.V."/>
        </authorList>
    </citation>
    <scope>NUCLEOTIDE SEQUENCE [LARGE SCALE GENOMIC DNA]</scope>
    <source>
        <strain evidence="1 2">TFFH 294</strain>
    </source>
</reference>
<evidence type="ECO:0008006" key="3">
    <source>
        <dbReference type="Google" id="ProtNLM"/>
    </source>
</evidence>